<dbReference type="CDD" id="cd01670">
    <property type="entry name" value="Death"/>
    <property type="match status" value="1"/>
</dbReference>
<dbReference type="SMART" id="SM00005">
    <property type="entry name" value="DEATH"/>
    <property type="match status" value="1"/>
</dbReference>
<accession>A0A6P4ZSQ8</accession>
<protein>
    <submittedName>
        <fullName evidence="7">NACHT, LRR and PYD domains-containing protein 12-like</fullName>
    </submittedName>
</protein>
<dbReference type="InterPro" id="IPR032675">
    <property type="entry name" value="LRR_dom_sf"/>
</dbReference>
<dbReference type="InterPro" id="IPR007111">
    <property type="entry name" value="NACHT_NTPase"/>
</dbReference>
<dbReference type="InterPro" id="IPR001611">
    <property type="entry name" value="Leu-rich_rpt"/>
</dbReference>
<evidence type="ECO:0000313" key="7">
    <source>
        <dbReference type="RefSeq" id="XP_019639878.1"/>
    </source>
</evidence>
<dbReference type="InterPro" id="IPR006553">
    <property type="entry name" value="Leu-rich_rpt_Cys-con_subtyp"/>
</dbReference>
<dbReference type="GO" id="GO:0005524">
    <property type="term" value="F:ATP binding"/>
    <property type="evidence" value="ECO:0007669"/>
    <property type="project" value="UniProtKB-KW"/>
</dbReference>
<evidence type="ECO:0000256" key="2">
    <source>
        <dbReference type="ARBA" id="ARBA00022840"/>
    </source>
</evidence>
<evidence type="ECO:0000259" key="4">
    <source>
        <dbReference type="PROSITE" id="PS50017"/>
    </source>
</evidence>
<dbReference type="SUPFAM" id="SSF52047">
    <property type="entry name" value="RNI-like"/>
    <property type="match status" value="1"/>
</dbReference>
<dbReference type="KEGG" id="bbel:109481731"/>
<evidence type="ECO:0000256" key="1">
    <source>
        <dbReference type="ARBA" id="ARBA00022741"/>
    </source>
</evidence>
<feature type="domain" description="Death" evidence="4">
    <location>
        <begin position="19"/>
        <end position="95"/>
    </location>
</feature>
<dbReference type="Gene3D" id="3.40.50.300">
    <property type="entry name" value="P-loop containing nucleotide triphosphate hydrolases"/>
    <property type="match status" value="1"/>
</dbReference>
<reference evidence="7" key="1">
    <citation type="submission" date="2025-08" db="UniProtKB">
        <authorList>
            <consortium name="RefSeq"/>
        </authorList>
    </citation>
    <scope>IDENTIFICATION</scope>
    <source>
        <tissue evidence="7">Gonad</tissue>
    </source>
</reference>
<dbReference type="GO" id="GO:0007165">
    <property type="term" value="P:signal transduction"/>
    <property type="evidence" value="ECO:0007669"/>
    <property type="project" value="InterPro"/>
</dbReference>
<dbReference type="PROSITE" id="PS50017">
    <property type="entry name" value="DEATH_DOMAIN"/>
    <property type="match status" value="1"/>
</dbReference>
<evidence type="ECO:0000313" key="6">
    <source>
        <dbReference type="Proteomes" id="UP000515135"/>
    </source>
</evidence>
<feature type="domain" description="NACHT" evidence="5">
    <location>
        <begin position="199"/>
        <end position="325"/>
    </location>
</feature>
<dbReference type="SMART" id="SM00367">
    <property type="entry name" value="LRR_CC"/>
    <property type="match status" value="6"/>
</dbReference>
<dbReference type="RefSeq" id="XP_019639878.1">
    <property type="nucleotide sequence ID" value="XM_019784319.1"/>
</dbReference>
<keyword evidence="1" id="KW-0547">Nucleotide-binding</keyword>
<gene>
    <name evidence="7" type="primary">LOC109481731</name>
</gene>
<dbReference type="PANTHER" id="PTHR46312">
    <property type="entry name" value="NACHT DOMAIN-CONTAINING PROTEIN"/>
    <property type="match status" value="1"/>
</dbReference>
<dbReference type="PROSITE" id="PS50837">
    <property type="entry name" value="NACHT"/>
    <property type="match status" value="1"/>
</dbReference>
<evidence type="ECO:0000259" key="5">
    <source>
        <dbReference type="PROSITE" id="PS50837"/>
    </source>
</evidence>
<dbReference type="AlphaFoldDB" id="A0A6P4ZSQ8"/>
<evidence type="ECO:0000256" key="3">
    <source>
        <dbReference type="SAM" id="MobiDB-lite"/>
    </source>
</evidence>
<dbReference type="Proteomes" id="UP000515135">
    <property type="component" value="Unplaced"/>
</dbReference>
<keyword evidence="6" id="KW-1185">Reference proteome</keyword>
<proteinExistence type="predicted"/>
<dbReference type="SUPFAM" id="SSF47986">
    <property type="entry name" value="DEATH domain"/>
    <property type="match status" value="1"/>
</dbReference>
<dbReference type="InterPro" id="IPR000488">
    <property type="entry name" value="Death_dom"/>
</dbReference>
<feature type="compositionally biased region" description="Polar residues" evidence="3">
    <location>
        <begin position="99"/>
        <end position="109"/>
    </location>
</feature>
<name>A0A6P4ZSQ8_BRABE</name>
<keyword evidence="2" id="KW-0067">ATP-binding</keyword>
<dbReference type="Pfam" id="PF13516">
    <property type="entry name" value="LRR_6"/>
    <property type="match status" value="3"/>
</dbReference>
<dbReference type="PANTHER" id="PTHR46312:SF2">
    <property type="entry name" value="NUCLEOTIDE-BINDING OLIGOMERIZATION DOMAIN-CONTAINING PROTEIN 2-LIKE"/>
    <property type="match status" value="1"/>
</dbReference>
<organism evidence="6 7">
    <name type="scientific">Branchiostoma belcheri</name>
    <name type="common">Amphioxus</name>
    <dbReference type="NCBI Taxonomy" id="7741"/>
    <lineage>
        <taxon>Eukaryota</taxon>
        <taxon>Metazoa</taxon>
        <taxon>Chordata</taxon>
        <taxon>Cephalochordata</taxon>
        <taxon>Leptocardii</taxon>
        <taxon>Amphioxiformes</taxon>
        <taxon>Branchiostomatidae</taxon>
        <taxon>Branchiostoma</taxon>
    </lineage>
</organism>
<dbReference type="GeneID" id="109481731"/>
<feature type="region of interest" description="Disordered" evidence="3">
    <location>
        <begin position="99"/>
        <end position="119"/>
    </location>
</feature>
<dbReference type="Pfam" id="PF05729">
    <property type="entry name" value="NACHT"/>
    <property type="match status" value="1"/>
</dbReference>
<sequence>MAAAEQSGHADVRKHFFLVKENVSSDWKDLAFHLGFGRADTDNIAGRNRDDKSRCMDLLEEWLKRNGERATIEVLVEALSEANLQSTVDKLKKMTISVSDAAQPQGSQRESNKDSGGQVEQGLQIKRVFQESVKGFYEMKLTKFKPLIWNDNFTLTLGDIFTELELIGTRQKMQEGNRKLHSLDDLFKPDVTGLSTVPRCILIEGEAGGGKTTFLSKEALDAVSQKTELGRRHDIVLLIRLREVREGETVEEMVCDQCVPETTEGVDVQSIRAILQRNESRVLFLLDGYDELRPEARAAGQAIPKLLSGKMYPKSTIVITSRPSAGVQQYTQPDCHVHIMGFSPEHMEKYVRQYFSITENSDVANGLITILKEKQPVTDLILTPIFLMLVCLLWEENPDLVSQGTMTGVYSDLLTCLCRKHCKREGVDMPTDGLPGDIAASLLQLGKLALGALLRNETLLDIGSLPPREWDWELPLKLGVVSFEVSASKLHPRKQLNFSHKTMQEFLAGRYLAHALANQDIVGLLQLPSIRKAIELRTLLQFTCGCASQAAQVVLEELISLSRKEFADLRPEHLVRPGWLLPEPVSDRMFGLAETYRQFGLLCLDILSERKELAVLNKVRKAMPIFVLWHFTNRKRQTAFRYYLDNIQSLELPERMMLRTVHLNIPLGQYMEETFISPIPGLRLDLSSAMKPLPPEQAARLISALKNVPDMRALDLTSTSVTPSSLQPLVRGFQHIPLLEELDVSCSREFRDVGVIQLSRWLTIVPHLAVLRLSAVYMSWIGMIFLAIHLPKLAGLRELDISVNTIGNAGLVPLAAILPTLTNMQVLILWQIGISSAGVRTLVPALRKLHGLIKLDVSDNPAIGDIGLERLTESLFHLMAMRVLGLREIGISDKGISSLVKVLPHLVQLQVLDVGFNNIGDSGIVSLVQTLCQTSNVNTKHTPPGDKSLTNSKLRELHMGYNSGVTGVGLGRVVKLLYALPGLTKLDMSGCRLSHHVHAYLRDTAAMDLAQALPRLPALEWLVLRNICMDSAGFRAVVRAAEEHGTPWRLSYHKSGLPSEVDTSTRCLDLENTNSPRVRIRATSPFRTMRMYMI</sequence>
<dbReference type="InterPro" id="IPR027417">
    <property type="entry name" value="P-loop_NTPase"/>
</dbReference>
<dbReference type="FunFam" id="1.10.533.10:FF:000095">
    <property type="entry name" value="Predicted protein"/>
    <property type="match status" value="1"/>
</dbReference>
<dbReference type="SUPFAM" id="SSF52540">
    <property type="entry name" value="P-loop containing nucleoside triphosphate hydrolases"/>
    <property type="match status" value="1"/>
</dbReference>
<dbReference type="InterPro" id="IPR011029">
    <property type="entry name" value="DEATH-like_dom_sf"/>
</dbReference>
<dbReference type="Pfam" id="PF00531">
    <property type="entry name" value="Death"/>
    <property type="match status" value="1"/>
</dbReference>
<dbReference type="Gene3D" id="3.80.10.10">
    <property type="entry name" value="Ribonuclease Inhibitor"/>
    <property type="match status" value="1"/>
</dbReference>
<dbReference type="OrthoDB" id="120976at2759"/>
<dbReference type="SMART" id="SM00368">
    <property type="entry name" value="LRR_RI"/>
    <property type="match status" value="7"/>
</dbReference>
<dbReference type="Gene3D" id="1.10.533.10">
    <property type="entry name" value="Death Domain, Fas"/>
    <property type="match status" value="1"/>
</dbReference>